<gene>
    <name evidence="3" type="ORF">NE237_020316</name>
</gene>
<reference evidence="3" key="1">
    <citation type="journal article" date="2023" name="Plant J.">
        <title>The genome of the king protea, Protea cynaroides.</title>
        <authorList>
            <person name="Chang J."/>
            <person name="Duong T.A."/>
            <person name="Schoeman C."/>
            <person name="Ma X."/>
            <person name="Roodt D."/>
            <person name="Barker N."/>
            <person name="Li Z."/>
            <person name="Van de Peer Y."/>
            <person name="Mizrachi E."/>
        </authorList>
    </citation>
    <scope>NUCLEOTIDE SEQUENCE</scope>
    <source>
        <tissue evidence="3">Young leaves</tissue>
    </source>
</reference>
<feature type="domain" description="Disease resistance protein RPS4B/Roq1-like leucine-rich repeats" evidence="2">
    <location>
        <begin position="91"/>
        <end position="281"/>
    </location>
</feature>
<dbReference type="EMBL" id="JAMYWD010000009">
    <property type="protein sequence ID" value="KAJ4960406.1"/>
    <property type="molecule type" value="Genomic_DNA"/>
</dbReference>
<dbReference type="InterPro" id="IPR058546">
    <property type="entry name" value="RPS4B/Roq1-like_LRR"/>
</dbReference>
<evidence type="ECO:0000256" key="1">
    <source>
        <dbReference type="ARBA" id="ARBA00022821"/>
    </source>
</evidence>
<comment type="caution">
    <text evidence="3">The sequence shown here is derived from an EMBL/GenBank/DDBJ whole genome shotgun (WGS) entry which is preliminary data.</text>
</comment>
<dbReference type="SUPFAM" id="SSF52058">
    <property type="entry name" value="L domain-like"/>
    <property type="match status" value="1"/>
</dbReference>
<dbReference type="PANTHER" id="PTHR45752:SF195">
    <property type="entry name" value="LEUCINE-RICH REPEAT (LRR) FAMILY PROTEIN-RELATED"/>
    <property type="match status" value="1"/>
</dbReference>
<dbReference type="Pfam" id="PF23286">
    <property type="entry name" value="LRR_13"/>
    <property type="match status" value="1"/>
</dbReference>
<evidence type="ECO:0000313" key="3">
    <source>
        <dbReference type="EMBL" id="KAJ4960406.1"/>
    </source>
</evidence>
<keyword evidence="4" id="KW-1185">Reference proteome</keyword>
<accession>A0A9Q0K272</accession>
<dbReference type="Gene3D" id="3.80.10.10">
    <property type="entry name" value="Ribonuclease Inhibitor"/>
    <property type="match status" value="2"/>
</dbReference>
<protein>
    <recommendedName>
        <fullName evidence="2">Disease resistance protein RPS4B/Roq1-like leucine-rich repeats domain-containing protein</fullName>
    </recommendedName>
</protein>
<name>A0A9Q0K272_9MAGN</name>
<dbReference type="InterPro" id="IPR032675">
    <property type="entry name" value="LRR_dom_sf"/>
</dbReference>
<keyword evidence="1" id="KW-0611">Plant defense</keyword>
<dbReference type="PANTHER" id="PTHR45752">
    <property type="entry name" value="LEUCINE-RICH REPEAT-CONTAINING"/>
    <property type="match status" value="1"/>
</dbReference>
<dbReference type="OrthoDB" id="272161at2759"/>
<evidence type="ECO:0000259" key="2">
    <source>
        <dbReference type="Pfam" id="PF23286"/>
    </source>
</evidence>
<proteinExistence type="predicted"/>
<dbReference type="InterPro" id="IPR050715">
    <property type="entry name" value="LRR-SigEffector_domain"/>
</dbReference>
<organism evidence="3 4">
    <name type="scientific">Protea cynaroides</name>
    <dbReference type="NCBI Taxonomy" id="273540"/>
    <lineage>
        <taxon>Eukaryota</taxon>
        <taxon>Viridiplantae</taxon>
        <taxon>Streptophyta</taxon>
        <taxon>Embryophyta</taxon>
        <taxon>Tracheophyta</taxon>
        <taxon>Spermatophyta</taxon>
        <taxon>Magnoliopsida</taxon>
        <taxon>Proteales</taxon>
        <taxon>Proteaceae</taxon>
        <taxon>Protea</taxon>
    </lineage>
</organism>
<sequence length="484" mass="54410">MTIVEVYEYASASNIGLTWNLVILELCYSKKIQQVWKGTKILSKLKILDLSFSSNLIRTPDFSGLPNLEKLLLYGCKRLVEVHENIDHLSKLVHLNLTSCVSLGNLPSGISKLVSLESLGICYCLKLEKLPAGIGNLTRLRSLDAFRTAIEELPSSINLLKDLTTFKYFVPSGQRNPKSIALLSASLYGWYSLNRLQLTNCHLMDVDIPDDLWKLCCLKSLDLSGNDFCSLPSGICDQLSELETLRLNYCKSLQSLPRLPSSLCFLEASNCISLERLPNLSNLKHLKKLKLSGCSKLKEIEALGSLESGEEIDLYYCDNLDKSRIFQEISKEFRNRDVCQISLSESEIPEWFEFQNEQPSSSASCQVTILHNMEIRGVIICIVLPSSDYDSHEVVVHNQSKNSTLNRLIFLDYIARPSGVFDEQLSVMKIPYCVWKSIAGFGDVINVSVRKTWGDELSVVNKIGVHLFHTQHEKVSNQGNSEAT</sequence>
<dbReference type="Proteomes" id="UP001141806">
    <property type="component" value="Unassembled WGS sequence"/>
</dbReference>
<dbReference type="AlphaFoldDB" id="A0A9Q0K272"/>
<evidence type="ECO:0000313" key="4">
    <source>
        <dbReference type="Proteomes" id="UP001141806"/>
    </source>
</evidence>